<sequence>MGAYEDVRRDVWQRYQEVTHDGAGGHEEGLSQVLPGVEVSASQPAWLGPRWRVVLFVFSLLTCATALALTWWAVARADDGNGAAGWAVGLGGVIAVVALVVAYLTVGGFGEASFAISSGDREQRR</sequence>
<keyword evidence="3" id="KW-1185">Reference proteome</keyword>
<accession>A0A7W9LNC7</accession>
<dbReference type="EMBL" id="JACHMM010000001">
    <property type="protein sequence ID" value="MBB5790183.1"/>
    <property type="molecule type" value="Genomic_DNA"/>
</dbReference>
<organism evidence="2 3">
    <name type="scientific">Jiangella mangrovi</name>
    <dbReference type="NCBI Taxonomy" id="1524084"/>
    <lineage>
        <taxon>Bacteria</taxon>
        <taxon>Bacillati</taxon>
        <taxon>Actinomycetota</taxon>
        <taxon>Actinomycetes</taxon>
        <taxon>Jiangellales</taxon>
        <taxon>Jiangellaceae</taxon>
        <taxon>Jiangella</taxon>
    </lineage>
</organism>
<dbReference type="RefSeq" id="WP_184826062.1">
    <property type="nucleotide sequence ID" value="NZ_JACHMM010000001.1"/>
</dbReference>
<keyword evidence="1" id="KW-0472">Membrane</keyword>
<evidence type="ECO:0000313" key="3">
    <source>
        <dbReference type="Proteomes" id="UP000542813"/>
    </source>
</evidence>
<evidence type="ECO:0000313" key="2">
    <source>
        <dbReference type="EMBL" id="MBB5790183.1"/>
    </source>
</evidence>
<keyword evidence="1" id="KW-0812">Transmembrane</keyword>
<protein>
    <submittedName>
        <fullName evidence="2">Uncharacterized protein</fullName>
    </submittedName>
</protein>
<keyword evidence="1" id="KW-1133">Transmembrane helix</keyword>
<gene>
    <name evidence="2" type="ORF">HD601_004758</name>
</gene>
<comment type="caution">
    <text evidence="2">The sequence shown here is derived from an EMBL/GenBank/DDBJ whole genome shotgun (WGS) entry which is preliminary data.</text>
</comment>
<feature type="transmembrane region" description="Helical" evidence="1">
    <location>
        <begin position="53"/>
        <end position="74"/>
    </location>
</feature>
<name>A0A7W9LNC7_9ACTN</name>
<reference evidence="2 3" key="1">
    <citation type="submission" date="2020-08" db="EMBL/GenBank/DDBJ databases">
        <title>Sequencing the genomes of 1000 actinobacteria strains.</title>
        <authorList>
            <person name="Klenk H.-P."/>
        </authorList>
    </citation>
    <scope>NUCLEOTIDE SEQUENCE [LARGE SCALE GENOMIC DNA]</scope>
    <source>
        <strain evidence="2 3">DSM 102122</strain>
    </source>
</reference>
<feature type="transmembrane region" description="Helical" evidence="1">
    <location>
        <begin position="86"/>
        <end position="106"/>
    </location>
</feature>
<proteinExistence type="predicted"/>
<dbReference type="Proteomes" id="UP000542813">
    <property type="component" value="Unassembled WGS sequence"/>
</dbReference>
<evidence type="ECO:0000256" key="1">
    <source>
        <dbReference type="SAM" id="Phobius"/>
    </source>
</evidence>
<dbReference type="AlphaFoldDB" id="A0A7W9LNC7"/>